<accession>A0A1G6H6A2</accession>
<dbReference type="STRING" id="1577474.GA0111570_1075"/>
<keyword evidence="2" id="KW-1185">Reference proteome</keyword>
<dbReference type="NCBIfam" id="TIGR01869">
    <property type="entry name" value="casC_Cse4"/>
    <property type="match status" value="1"/>
</dbReference>
<dbReference type="InterPro" id="IPR010148">
    <property type="entry name" value="CRISPR-assoc_prot_CT1975"/>
</dbReference>
<reference evidence="1 2" key="1">
    <citation type="submission" date="2016-06" db="EMBL/GenBank/DDBJ databases">
        <authorList>
            <person name="Olsen C.W."/>
            <person name="Carey S."/>
            <person name="Hinshaw L."/>
            <person name="Karasin A.I."/>
        </authorList>
    </citation>
    <scope>NUCLEOTIDE SEQUENCE [LARGE SCALE GENOMIC DNA]</scope>
    <source>
        <strain evidence="1 2">LZ-22</strain>
    </source>
</reference>
<dbReference type="Pfam" id="PF09344">
    <property type="entry name" value="Cas_CT1975"/>
    <property type="match status" value="1"/>
</dbReference>
<dbReference type="AlphaFoldDB" id="A0A1G6H6A2"/>
<gene>
    <name evidence="1" type="ORF">GA0111570_1075</name>
</gene>
<evidence type="ECO:0000313" key="1">
    <source>
        <dbReference type="EMBL" id="SDB89683.1"/>
    </source>
</evidence>
<organism evidence="1 2">
    <name type="scientific">Raineyella antarctica</name>
    <dbReference type="NCBI Taxonomy" id="1577474"/>
    <lineage>
        <taxon>Bacteria</taxon>
        <taxon>Bacillati</taxon>
        <taxon>Actinomycetota</taxon>
        <taxon>Actinomycetes</taxon>
        <taxon>Propionibacteriales</taxon>
        <taxon>Propionibacteriaceae</taxon>
        <taxon>Raineyella</taxon>
    </lineage>
</organism>
<proteinExistence type="predicted"/>
<dbReference type="EMBL" id="FMYF01000007">
    <property type="protein sequence ID" value="SDB89683.1"/>
    <property type="molecule type" value="Genomic_DNA"/>
</dbReference>
<dbReference type="Proteomes" id="UP000199086">
    <property type="component" value="Unassembled WGS sequence"/>
</dbReference>
<dbReference type="RefSeq" id="WP_092611023.1">
    <property type="nucleotide sequence ID" value="NZ_FMYF01000007.1"/>
</dbReference>
<protein>
    <submittedName>
        <fullName evidence="1">CRISPR system Cascade subunit CasC</fullName>
    </submittedName>
</protein>
<evidence type="ECO:0000313" key="2">
    <source>
        <dbReference type="Proteomes" id="UP000199086"/>
    </source>
</evidence>
<sequence length="373" mass="39316">MNTAIDIHVLQTVPPSNINRDDTGSPKTALFGGVRRGRVSSQAWKRATREAFAETLDKSELGIRTRDVVQALVERIHVIDPTLDDRAESLAVEILSGLKIKTAAPKARKGEEAKLPQTGYLIFLSAMQLDALAGLAVEAAASEDPAAAIKAGRPHELADRDHSVDIALFGRMVADAPDLRVDAACQVAHALGVHAVTPEFDYFTAVDDLQGEDESGAGMIGTVEFYSTTFYRYATINVDLLRSNLGDDAATRRSVEAFITAFLTSMPSGKQNTFANGTAPDVALVTVRSGQPLNFVGAFEEPVVSDGGFVQPAVERLAGYAAELHQAWKQPESVFVAGRAGILGSLAGLGDTVAFGDLGARVAGAATAGAVRG</sequence>
<dbReference type="OrthoDB" id="5291250at2"/>
<name>A0A1G6H6A2_9ACTN</name>